<dbReference type="InterPro" id="IPR005299">
    <property type="entry name" value="MeTrfase_7"/>
</dbReference>
<keyword evidence="2" id="KW-0808">Transferase</keyword>
<evidence type="ECO:0000256" key="5">
    <source>
        <dbReference type="SAM" id="MobiDB-lite"/>
    </source>
</evidence>
<evidence type="ECO:0000313" key="6">
    <source>
        <dbReference type="EMBL" id="KAJ4836036.1"/>
    </source>
</evidence>
<sequence>MASVERKSNVPMSHPMTSGDGPHSYYKNSNFQKRVLEAAKQKVKEAIEDKLELNNPGFLGKSGTFCVADFGCSVGPNTIIAVQNIVEAVQRKYDDQQSHQQKNSSSLEFQVFFNDHVNNDFNTLFRNLAVPGRFFAAGVPGGFTDRLFPEASLHFAHSSYALQRLSKVPEEVADVNSPAYNKDSIHCTGFSEEVAQAYAAQFKKDMENFLNARGQELVGGGLMALTIPATPEGFVSSQTYLGLSNDLLLDCLMEMVKEGLITKDKVEAFNLPLYFPPIKELEAILHNCAYFSVERIDSLARHQNKWPVDPSLPSLLRAFAAEVFKQHFGVEIVDSLFERFAKKLAVNYETYAAKEEPLNTFIVLKRKMNV</sequence>
<reference evidence="6" key="2">
    <citation type="journal article" date="2023" name="Plants (Basel)">
        <title>Annotation of the Turnera subulata (Passifloraceae) Draft Genome Reveals the S-Locus Evolved after the Divergence of Turneroideae from Passifloroideae in a Stepwise Manner.</title>
        <authorList>
            <person name="Henning P.M."/>
            <person name="Roalson E.H."/>
            <person name="Mir W."/>
            <person name="McCubbin A.G."/>
            <person name="Shore J.S."/>
        </authorList>
    </citation>
    <scope>NUCLEOTIDE SEQUENCE</scope>
    <source>
        <strain evidence="6">F60SS</strain>
    </source>
</reference>
<dbReference type="OrthoDB" id="1523883at2759"/>
<dbReference type="Pfam" id="PF03492">
    <property type="entry name" value="Methyltransf_7"/>
    <property type="match status" value="1"/>
</dbReference>
<gene>
    <name evidence="6" type="ORF">Tsubulata_011360</name>
</gene>
<evidence type="ECO:0000256" key="3">
    <source>
        <dbReference type="ARBA" id="ARBA00022723"/>
    </source>
</evidence>
<dbReference type="InterPro" id="IPR029063">
    <property type="entry name" value="SAM-dependent_MTases_sf"/>
</dbReference>
<evidence type="ECO:0000256" key="1">
    <source>
        <dbReference type="ARBA" id="ARBA00022603"/>
    </source>
</evidence>
<feature type="region of interest" description="Disordered" evidence="5">
    <location>
        <begin position="1"/>
        <end position="24"/>
    </location>
</feature>
<dbReference type="Gene3D" id="1.10.1200.270">
    <property type="entry name" value="Methyltransferase, alpha-helical capping domain"/>
    <property type="match status" value="1"/>
</dbReference>
<dbReference type="GO" id="GO:0046872">
    <property type="term" value="F:metal ion binding"/>
    <property type="evidence" value="ECO:0007669"/>
    <property type="project" value="UniProtKB-KW"/>
</dbReference>
<evidence type="ECO:0000256" key="2">
    <source>
        <dbReference type="ARBA" id="ARBA00022679"/>
    </source>
</evidence>
<organism evidence="6 7">
    <name type="scientific">Turnera subulata</name>
    <dbReference type="NCBI Taxonomy" id="218843"/>
    <lineage>
        <taxon>Eukaryota</taxon>
        <taxon>Viridiplantae</taxon>
        <taxon>Streptophyta</taxon>
        <taxon>Embryophyta</taxon>
        <taxon>Tracheophyta</taxon>
        <taxon>Spermatophyta</taxon>
        <taxon>Magnoliopsida</taxon>
        <taxon>eudicotyledons</taxon>
        <taxon>Gunneridae</taxon>
        <taxon>Pentapetalae</taxon>
        <taxon>rosids</taxon>
        <taxon>fabids</taxon>
        <taxon>Malpighiales</taxon>
        <taxon>Passifloraceae</taxon>
        <taxon>Turnera</taxon>
    </lineage>
</organism>
<proteinExistence type="predicted"/>
<dbReference type="PANTHER" id="PTHR31009">
    <property type="entry name" value="S-ADENOSYL-L-METHIONINE:CARBOXYL METHYLTRANSFERASE FAMILY PROTEIN"/>
    <property type="match status" value="1"/>
</dbReference>
<dbReference type="AlphaFoldDB" id="A0A9Q0FR29"/>
<name>A0A9Q0FR29_9ROSI</name>
<dbReference type="GO" id="GO:0032259">
    <property type="term" value="P:methylation"/>
    <property type="evidence" value="ECO:0007669"/>
    <property type="project" value="UniProtKB-KW"/>
</dbReference>
<keyword evidence="3" id="KW-0479">Metal-binding</keyword>
<protein>
    <submittedName>
        <fullName evidence="6">Uncharacterized protein</fullName>
    </submittedName>
</protein>
<dbReference type="Gene3D" id="3.40.50.150">
    <property type="entry name" value="Vaccinia Virus protein VP39"/>
    <property type="match status" value="1"/>
</dbReference>
<evidence type="ECO:0000313" key="7">
    <source>
        <dbReference type="Proteomes" id="UP001141552"/>
    </source>
</evidence>
<keyword evidence="1" id="KW-0489">Methyltransferase</keyword>
<dbReference type="SUPFAM" id="SSF53335">
    <property type="entry name" value="S-adenosyl-L-methionine-dependent methyltransferases"/>
    <property type="match status" value="1"/>
</dbReference>
<evidence type="ECO:0000256" key="4">
    <source>
        <dbReference type="ARBA" id="ARBA00022842"/>
    </source>
</evidence>
<dbReference type="EMBL" id="JAKUCV010004245">
    <property type="protein sequence ID" value="KAJ4836036.1"/>
    <property type="molecule type" value="Genomic_DNA"/>
</dbReference>
<reference evidence="6" key="1">
    <citation type="submission" date="2022-02" db="EMBL/GenBank/DDBJ databases">
        <authorList>
            <person name="Henning P.M."/>
            <person name="McCubbin A.G."/>
            <person name="Shore J.S."/>
        </authorList>
    </citation>
    <scope>NUCLEOTIDE SEQUENCE</scope>
    <source>
        <strain evidence="6">F60SS</strain>
        <tissue evidence="6">Leaves</tissue>
    </source>
</reference>
<comment type="caution">
    <text evidence="6">The sequence shown here is derived from an EMBL/GenBank/DDBJ whole genome shotgun (WGS) entry which is preliminary data.</text>
</comment>
<accession>A0A9Q0FR29</accession>
<dbReference type="Proteomes" id="UP001141552">
    <property type="component" value="Unassembled WGS sequence"/>
</dbReference>
<dbReference type="GO" id="GO:0008168">
    <property type="term" value="F:methyltransferase activity"/>
    <property type="evidence" value="ECO:0007669"/>
    <property type="project" value="UniProtKB-KW"/>
</dbReference>
<keyword evidence="4" id="KW-0460">Magnesium</keyword>
<dbReference type="InterPro" id="IPR042086">
    <property type="entry name" value="MeTrfase_capping"/>
</dbReference>
<keyword evidence="7" id="KW-1185">Reference proteome</keyword>